<dbReference type="SMART" id="SM01111">
    <property type="entry name" value="CVNH"/>
    <property type="match status" value="1"/>
</dbReference>
<evidence type="ECO:0000256" key="4">
    <source>
        <dbReference type="ARBA" id="ARBA00022729"/>
    </source>
</evidence>
<dbReference type="SUPFAM" id="SSF51905">
    <property type="entry name" value="FAD/NAD(P)-binding domain"/>
    <property type="match status" value="1"/>
</dbReference>
<sequence length="763" mass="83562">MEQKLASVNDIAGKTFDFVVIDRWTGCRCTIDREPNVSVAVLEAGKAHFNDPLILAPDGWMKQVLNPEYDWVFRTVPQKRAENTLTSPDGLGTPSFAWSRGKGLGGSSAINFLAWTRPQREEVDALEALGNPGWNWERFHKASKKSEKFCAPAPSTHEYREFGIRSRLVMTAQFPCLSRARALESNFRSRSLGQHGVETINDGLSGQISGTWKSVSIVNPTTGTRSYAVTGYLQPALDRPNLKVLPEAYVTKILTSTEGPNAEVVAHGVEFEHGGATHQRNQVAADPGAERDWGPRDLGATGNNSEEAPPTVGANVQDHLILTAFVFEMRMGNEIITSDTIRDPKFQSKLREAYGDVGGPLALVMTGLTFLPIQSFSERAAALIQAQTEKFAREAETYPPGLKEQYAVQLEMLKKENVPDIEVVVFPFSLKPDDSGRPFVGLLPSIGHPFSRGTIHVASADPKAQPEIEPNYLAEQIDLETLVDAFKFLRKVTDTDPFKSLSVTELLPGPSVATDDQIREFISKNLSTTWHTCGSCSMLPEDKGGVVDPKLKVYGTKNIRVVDLSILSVLTVVHTQATTYGIAEQAADIIKADYVCWLIYVHVFKGGERYANIPISTAPTLDSVMAFQLTSRSIEMRGSILTAECLTMDGSWKSSSIDLNHYLGNIDGSFNADFTNFYATAASVCVTGSVLTAYLLRCDGTYKPAAFELSGYVANMNGQLQFHKPHGFPQIYGTVNVNIVNISIVSASATVHDSQTTTYQITD</sequence>
<gene>
    <name evidence="10" type="primary">alkJ</name>
    <name evidence="10" type="ORF">A0H81_14470</name>
</gene>
<dbReference type="SUPFAM" id="SSF51322">
    <property type="entry name" value="Cyanovirin-N"/>
    <property type="match status" value="1"/>
</dbReference>
<dbReference type="InterPro" id="IPR007867">
    <property type="entry name" value="GMC_OxRtase_C"/>
</dbReference>
<dbReference type="STRING" id="5627.A0A1C7LNL5"/>
<dbReference type="OMA" id="PSTHEYR"/>
<dbReference type="InterPro" id="IPR012132">
    <property type="entry name" value="GMC_OxRdtase"/>
</dbReference>
<evidence type="ECO:0000256" key="3">
    <source>
        <dbReference type="ARBA" id="ARBA00022630"/>
    </source>
</evidence>
<dbReference type="Gene3D" id="3.30.560.10">
    <property type="entry name" value="Glucose Oxidase, domain 3"/>
    <property type="match status" value="1"/>
</dbReference>
<name>A0A1C7LNL5_GRIFR</name>
<comment type="similarity">
    <text evidence="2 7">Belongs to the GMC oxidoreductase family.</text>
</comment>
<dbReference type="InterPro" id="IPR000172">
    <property type="entry name" value="GMC_OxRdtase_N"/>
</dbReference>
<keyword evidence="11" id="KW-1185">Reference proteome</keyword>
<evidence type="ECO:0000256" key="8">
    <source>
        <dbReference type="SAM" id="MobiDB-lite"/>
    </source>
</evidence>
<dbReference type="PANTHER" id="PTHR11552:SF201">
    <property type="entry name" value="GLUCOSE-METHANOL-CHOLINE OXIDOREDUCTASE N-TERMINAL DOMAIN-CONTAINING PROTEIN"/>
    <property type="match status" value="1"/>
</dbReference>
<evidence type="ECO:0000259" key="9">
    <source>
        <dbReference type="PROSITE" id="PS00623"/>
    </source>
</evidence>
<keyword evidence="4" id="KW-0732">Signal</keyword>
<feature type="region of interest" description="Disordered" evidence="8">
    <location>
        <begin position="276"/>
        <end position="312"/>
    </location>
</feature>
<dbReference type="InterPro" id="IPR011058">
    <property type="entry name" value="Cyanovirin-N"/>
</dbReference>
<accession>A0A1C7LNL5</accession>
<dbReference type="Pfam" id="PF08881">
    <property type="entry name" value="CVNH"/>
    <property type="match status" value="1"/>
</dbReference>
<dbReference type="InterPro" id="IPR036673">
    <property type="entry name" value="Cyanovirin-N_sf"/>
</dbReference>
<feature type="domain" description="Glucose-methanol-choline oxidoreductase N-terminal" evidence="9">
    <location>
        <begin position="101"/>
        <end position="124"/>
    </location>
</feature>
<evidence type="ECO:0000313" key="11">
    <source>
        <dbReference type="Proteomes" id="UP000092993"/>
    </source>
</evidence>
<keyword evidence="3 7" id="KW-0285">Flavoprotein</keyword>
<dbReference type="Gene3D" id="2.30.60.10">
    <property type="entry name" value="Cyanovirin-N"/>
    <property type="match status" value="1"/>
</dbReference>
<dbReference type="GO" id="GO:0050660">
    <property type="term" value="F:flavin adenine dinucleotide binding"/>
    <property type="evidence" value="ECO:0007669"/>
    <property type="project" value="InterPro"/>
</dbReference>
<dbReference type="InterPro" id="IPR036188">
    <property type="entry name" value="FAD/NAD-bd_sf"/>
</dbReference>
<dbReference type="Gene3D" id="3.50.50.60">
    <property type="entry name" value="FAD/NAD(P)-binding domain"/>
    <property type="match status" value="2"/>
</dbReference>
<keyword evidence="6" id="KW-0560">Oxidoreductase</keyword>
<comment type="cofactor">
    <cofactor evidence="1">
        <name>FAD</name>
        <dbReference type="ChEBI" id="CHEBI:57692"/>
    </cofactor>
</comment>
<evidence type="ECO:0000256" key="2">
    <source>
        <dbReference type="ARBA" id="ARBA00010790"/>
    </source>
</evidence>
<comment type="caution">
    <text evidence="10">The sequence shown here is derived from an EMBL/GenBank/DDBJ whole genome shotgun (WGS) entry which is preliminary data.</text>
</comment>
<keyword evidence="5 7" id="KW-0274">FAD</keyword>
<dbReference type="OrthoDB" id="269227at2759"/>
<dbReference type="AlphaFoldDB" id="A0A1C7LNL5"/>
<evidence type="ECO:0000256" key="5">
    <source>
        <dbReference type="ARBA" id="ARBA00022827"/>
    </source>
</evidence>
<organism evidence="10 11">
    <name type="scientific">Grifola frondosa</name>
    <name type="common">Maitake</name>
    <name type="synonym">Polyporus frondosus</name>
    <dbReference type="NCBI Taxonomy" id="5627"/>
    <lineage>
        <taxon>Eukaryota</taxon>
        <taxon>Fungi</taxon>
        <taxon>Dikarya</taxon>
        <taxon>Basidiomycota</taxon>
        <taxon>Agaricomycotina</taxon>
        <taxon>Agaricomycetes</taxon>
        <taxon>Polyporales</taxon>
        <taxon>Grifolaceae</taxon>
        <taxon>Grifola</taxon>
    </lineage>
</organism>
<reference evidence="10 11" key="1">
    <citation type="submission" date="2016-03" db="EMBL/GenBank/DDBJ databases">
        <title>Whole genome sequencing of Grifola frondosa 9006-11.</title>
        <authorList>
            <person name="Min B."/>
            <person name="Park H."/>
            <person name="Kim J.-G."/>
            <person name="Cho H."/>
            <person name="Oh Y.-L."/>
            <person name="Kong W.-S."/>
            <person name="Choi I.-G."/>
        </authorList>
    </citation>
    <scope>NUCLEOTIDE SEQUENCE [LARGE SCALE GENOMIC DNA]</scope>
    <source>
        <strain evidence="10 11">9006-11</strain>
    </source>
</reference>
<dbReference type="Pfam" id="PF00732">
    <property type="entry name" value="GMC_oxred_N"/>
    <property type="match status" value="1"/>
</dbReference>
<evidence type="ECO:0000313" key="10">
    <source>
        <dbReference type="EMBL" id="OBZ65579.1"/>
    </source>
</evidence>
<evidence type="ECO:0000256" key="1">
    <source>
        <dbReference type="ARBA" id="ARBA00001974"/>
    </source>
</evidence>
<proteinExistence type="inferred from homology"/>
<dbReference type="Pfam" id="PF05199">
    <property type="entry name" value="GMC_oxred_C"/>
    <property type="match status" value="1"/>
</dbReference>
<evidence type="ECO:0000256" key="7">
    <source>
        <dbReference type="RuleBase" id="RU003968"/>
    </source>
</evidence>
<dbReference type="SUPFAM" id="SSF54373">
    <property type="entry name" value="FAD-linked reductases, C-terminal domain"/>
    <property type="match status" value="1"/>
</dbReference>
<dbReference type="PROSITE" id="PS00623">
    <property type="entry name" value="GMC_OXRED_1"/>
    <property type="match status" value="1"/>
</dbReference>
<dbReference type="EMBL" id="LUGG01000043">
    <property type="protein sequence ID" value="OBZ65579.1"/>
    <property type="molecule type" value="Genomic_DNA"/>
</dbReference>
<evidence type="ECO:0000256" key="6">
    <source>
        <dbReference type="ARBA" id="ARBA00023002"/>
    </source>
</evidence>
<protein>
    <submittedName>
        <fullName evidence="10">Alcohol dehydrogenase [acceptor]</fullName>
    </submittedName>
</protein>
<dbReference type="PANTHER" id="PTHR11552">
    <property type="entry name" value="GLUCOSE-METHANOL-CHOLINE GMC OXIDOREDUCTASE"/>
    <property type="match status" value="1"/>
</dbReference>
<dbReference type="GO" id="GO:0016614">
    <property type="term" value="F:oxidoreductase activity, acting on CH-OH group of donors"/>
    <property type="evidence" value="ECO:0007669"/>
    <property type="project" value="InterPro"/>
</dbReference>
<dbReference type="Proteomes" id="UP000092993">
    <property type="component" value="Unassembled WGS sequence"/>
</dbReference>